<dbReference type="WBParaSite" id="PS1159_v2.g12544.t1">
    <property type="protein sequence ID" value="PS1159_v2.g12544.t1"/>
    <property type="gene ID" value="PS1159_v2.g12544"/>
</dbReference>
<evidence type="ECO:0000313" key="1">
    <source>
        <dbReference type="Proteomes" id="UP000887580"/>
    </source>
</evidence>
<sequence length="310" mass="34262">MTLQVYAYPLTVTLSSLVNNAIYTIPLAKIMKVKYSTVTRPYLLKTLLPIAGFKAIALASAFFGLWKVPVSYAQTVKATLPIFTVLASRCLKHEPQRPAVYLSLLPIVAGVIIASFTEMSFNLAGLLSSLFSTFLHSFINVLIKKVFDDTQMHPITLLCVSSQLAAVILFPLWLLTDGVTLSNELIHGLKSGEQPPDFYFIFLLFAAGFVSFIQNLCAFALIHQLTTLSYAITNTTKRIAVIVISLVIFKNPVTPMNCFGMFLAVIGMFVYNRAKENEQGSPKFLRKRDSNNLTLKSSDSDARLLLSTTA</sequence>
<dbReference type="Proteomes" id="UP000887580">
    <property type="component" value="Unplaced"/>
</dbReference>
<name>A0AC35F0G0_9BILA</name>
<reference evidence="2" key="1">
    <citation type="submission" date="2022-11" db="UniProtKB">
        <authorList>
            <consortium name="WormBaseParasite"/>
        </authorList>
    </citation>
    <scope>IDENTIFICATION</scope>
</reference>
<proteinExistence type="predicted"/>
<evidence type="ECO:0000313" key="2">
    <source>
        <dbReference type="WBParaSite" id="PS1159_v2.g12544.t1"/>
    </source>
</evidence>
<organism evidence="1 2">
    <name type="scientific">Panagrolaimus sp. PS1159</name>
    <dbReference type="NCBI Taxonomy" id="55785"/>
    <lineage>
        <taxon>Eukaryota</taxon>
        <taxon>Metazoa</taxon>
        <taxon>Ecdysozoa</taxon>
        <taxon>Nematoda</taxon>
        <taxon>Chromadorea</taxon>
        <taxon>Rhabditida</taxon>
        <taxon>Tylenchina</taxon>
        <taxon>Panagrolaimomorpha</taxon>
        <taxon>Panagrolaimoidea</taxon>
        <taxon>Panagrolaimidae</taxon>
        <taxon>Panagrolaimus</taxon>
    </lineage>
</organism>
<protein>
    <submittedName>
        <fullName evidence="2">Sugar phosphate transporter domain-containing protein</fullName>
    </submittedName>
</protein>
<accession>A0AC35F0G0</accession>